<dbReference type="KEGG" id="bcef:BcrFT9_02775"/>
<dbReference type="OMA" id="QKTVQTC"/>
<sequence length="67" mass="7606">MKQKDVQTCSNCGSQNIGEGEFVGYAQIRKKETMFTSSPVDAYICTDCGNVLLLKVRHYEKFKQKPL</sequence>
<dbReference type="Proteomes" id="UP000219743">
    <property type="component" value="Unassembled WGS sequence"/>
</dbReference>
<dbReference type="Proteomes" id="UP000220226">
    <property type="component" value="Unassembled WGS sequence"/>
</dbReference>
<reference evidence="2 3" key="2">
    <citation type="submission" date="2017-09" db="EMBL/GenBank/DDBJ databases">
        <title>Large-scale bioinformatics analysis of Bacillus genomes uncovers conserved roles of natural products in bacterial physiology.</title>
        <authorList>
            <consortium name="Agbiome Team Llc"/>
            <person name="Bleich R.M."/>
            <person name="Kirk G.J."/>
            <person name="Santa Maria K.C."/>
            <person name="Allen S.E."/>
            <person name="Farag S."/>
            <person name="Shank E.A."/>
            <person name="Bowers A."/>
        </authorList>
    </citation>
    <scope>NUCLEOTIDE SEQUENCE [LARGE SCALE GENOMIC DNA]</scope>
    <source>
        <strain evidence="2 3">AFS024404</strain>
    </source>
</reference>
<name>A0A063C8F8_BACCE</name>
<dbReference type="Gene3D" id="2.20.25.10">
    <property type="match status" value="1"/>
</dbReference>
<organism evidence="1 4">
    <name type="scientific">Bacillus cereus</name>
    <dbReference type="NCBI Taxonomy" id="1396"/>
    <lineage>
        <taxon>Bacteria</taxon>
        <taxon>Bacillati</taxon>
        <taxon>Bacillota</taxon>
        <taxon>Bacilli</taxon>
        <taxon>Bacillales</taxon>
        <taxon>Bacillaceae</taxon>
        <taxon>Bacillus</taxon>
        <taxon>Bacillus cereus group</taxon>
    </lineage>
</organism>
<comment type="caution">
    <text evidence="1">The sequence shown here is derived from an EMBL/GenBank/DDBJ whole genome shotgun (WGS) entry which is preliminary data.</text>
</comment>
<evidence type="ECO:0000313" key="2">
    <source>
        <dbReference type="EMBL" id="PFD20842.1"/>
    </source>
</evidence>
<dbReference type="GeneID" id="83637284"/>
<dbReference type="EMBL" id="NTRC01000011">
    <property type="protein sequence ID" value="PFD20842.1"/>
    <property type="molecule type" value="Genomic_DNA"/>
</dbReference>
<evidence type="ECO:0000313" key="4">
    <source>
        <dbReference type="Proteomes" id="UP000220226"/>
    </source>
</evidence>
<dbReference type="AlphaFoldDB" id="A0A063C8F8"/>
<protein>
    <submittedName>
        <fullName evidence="1">Uncharacterized protein</fullName>
    </submittedName>
</protein>
<reference evidence="1 4" key="1">
    <citation type="submission" date="2017-09" db="EMBL/GenBank/DDBJ databases">
        <title>Large-scale bioinformatics analysis of Bacillus genomes uncovers conserved roles of natural products in bacterial physiology.</title>
        <authorList>
            <consortium name="Agbiome Team Llc"/>
            <person name="Bleich R.M."/>
            <person name="Grubbs K.J."/>
            <person name="Santa Maria K.C."/>
            <person name="Allen S.E."/>
            <person name="Farag S."/>
            <person name="Shank E.A."/>
            <person name="Bowers A."/>
        </authorList>
    </citation>
    <scope>NUCLEOTIDE SEQUENCE [LARGE SCALE GENOMIC DNA]</scope>
    <source>
        <strain evidence="1 4">AFS025165</strain>
    </source>
</reference>
<dbReference type="EMBL" id="NTQT01000001">
    <property type="protein sequence ID" value="PFC78388.1"/>
    <property type="molecule type" value="Genomic_DNA"/>
</dbReference>
<dbReference type="RefSeq" id="WP_000810212.1">
    <property type="nucleotide sequence ID" value="NZ_LONG01000014.1"/>
</dbReference>
<proteinExistence type="predicted"/>
<gene>
    <name evidence="2" type="ORF">CN263_16785</name>
    <name evidence="1" type="ORF">CN290_00390</name>
</gene>
<evidence type="ECO:0000313" key="1">
    <source>
        <dbReference type="EMBL" id="PFC78388.1"/>
    </source>
</evidence>
<evidence type="ECO:0000313" key="3">
    <source>
        <dbReference type="Proteomes" id="UP000219743"/>
    </source>
</evidence>
<accession>A0A063C8F8</accession>